<dbReference type="InterPro" id="IPR019734">
    <property type="entry name" value="TPR_rpt"/>
</dbReference>
<accession>A0A1W1UPX3</accession>
<evidence type="ECO:0000256" key="1">
    <source>
        <dbReference type="SAM" id="Coils"/>
    </source>
</evidence>
<dbReference type="Pfam" id="PF00990">
    <property type="entry name" value="GGDEF"/>
    <property type="match status" value="1"/>
</dbReference>
<dbReference type="GO" id="GO:0005886">
    <property type="term" value="C:plasma membrane"/>
    <property type="evidence" value="ECO:0007669"/>
    <property type="project" value="TreeGrafter"/>
</dbReference>
<keyword evidence="1" id="KW-0175">Coiled coil</keyword>
<dbReference type="PANTHER" id="PTHR45138:SF9">
    <property type="entry name" value="DIGUANYLATE CYCLASE DGCM-RELATED"/>
    <property type="match status" value="1"/>
</dbReference>
<dbReference type="Proteomes" id="UP000192582">
    <property type="component" value="Unassembled WGS sequence"/>
</dbReference>
<gene>
    <name evidence="3" type="ORF">SAMN00790413_04166</name>
</gene>
<dbReference type="PANTHER" id="PTHR45138">
    <property type="entry name" value="REGULATORY COMPONENTS OF SENSORY TRANSDUCTION SYSTEM"/>
    <property type="match status" value="1"/>
</dbReference>
<dbReference type="InterPro" id="IPR043128">
    <property type="entry name" value="Rev_trsase/Diguanyl_cyclase"/>
</dbReference>
<dbReference type="InterPro" id="IPR029787">
    <property type="entry name" value="Nucleotide_cyclase"/>
</dbReference>
<protein>
    <submittedName>
        <fullName evidence="3">Diguanylate cyclase (GGDEF) domain-containing protein</fullName>
    </submittedName>
</protein>
<feature type="domain" description="GGDEF" evidence="2">
    <location>
        <begin position="457"/>
        <end position="585"/>
    </location>
</feature>
<dbReference type="SUPFAM" id="SSF48452">
    <property type="entry name" value="TPR-like"/>
    <property type="match status" value="1"/>
</dbReference>
<evidence type="ECO:0000313" key="3">
    <source>
        <dbReference type="EMBL" id="SMB82851.1"/>
    </source>
</evidence>
<dbReference type="SMART" id="SM00028">
    <property type="entry name" value="TPR"/>
    <property type="match status" value="4"/>
</dbReference>
<organism evidence="3 4">
    <name type="scientific">Deinococcus hopiensis KR-140</name>
    <dbReference type="NCBI Taxonomy" id="695939"/>
    <lineage>
        <taxon>Bacteria</taxon>
        <taxon>Thermotogati</taxon>
        <taxon>Deinococcota</taxon>
        <taxon>Deinococci</taxon>
        <taxon>Deinococcales</taxon>
        <taxon>Deinococcaceae</taxon>
        <taxon>Deinococcus</taxon>
    </lineage>
</organism>
<dbReference type="Gene3D" id="1.25.40.10">
    <property type="entry name" value="Tetratricopeptide repeat domain"/>
    <property type="match status" value="1"/>
</dbReference>
<dbReference type="OrthoDB" id="73747at2"/>
<dbReference type="AlphaFoldDB" id="A0A1W1UPX3"/>
<dbReference type="InterPro" id="IPR011990">
    <property type="entry name" value="TPR-like_helical_dom_sf"/>
</dbReference>
<dbReference type="GO" id="GO:0052621">
    <property type="term" value="F:diguanylate cyclase activity"/>
    <property type="evidence" value="ECO:0007669"/>
    <property type="project" value="TreeGrafter"/>
</dbReference>
<dbReference type="PROSITE" id="PS50887">
    <property type="entry name" value="GGDEF"/>
    <property type="match status" value="1"/>
</dbReference>
<dbReference type="SUPFAM" id="SSF55073">
    <property type="entry name" value="Nucleotide cyclase"/>
    <property type="match status" value="1"/>
</dbReference>
<dbReference type="InterPro" id="IPR050469">
    <property type="entry name" value="Diguanylate_Cyclase"/>
</dbReference>
<keyword evidence="4" id="KW-1185">Reference proteome</keyword>
<dbReference type="SMART" id="SM00267">
    <property type="entry name" value="GGDEF"/>
    <property type="match status" value="1"/>
</dbReference>
<dbReference type="Pfam" id="PF13424">
    <property type="entry name" value="TPR_12"/>
    <property type="match status" value="1"/>
</dbReference>
<reference evidence="3 4" key="1">
    <citation type="submission" date="2017-04" db="EMBL/GenBank/DDBJ databases">
        <authorList>
            <person name="Afonso C.L."/>
            <person name="Miller P.J."/>
            <person name="Scott M.A."/>
            <person name="Spackman E."/>
            <person name="Goraichik I."/>
            <person name="Dimitrov K.M."/>
            <person name="Suarez D.L."/>
            <person name="Swayne D.E."/>
        </authorList>
    </citation>
    <scope>NUCLEOTIDE SEQUENCE [LARGE SCALE GENOMIC DNA]</scope>
    <source>
        <strain evidence="3 4">KR-140</strain>
    </source>
</reference>
<dbReference type="GO" id="GO:0043709">
    <property type="term" value="P:cell adhesion involved in single-species biofilm formation"/>
    <property type="evidence" value="ECO:0007669"/>
    <property type="project" value="TreeGrafter"/>
</dbReference>
<dbReference type="NCBIfam" id="TIGR00254">
    <property type="entry name" value="GGDEF"/>
    <property type="match status" value="1"/>
</dbReference>
<dbReference type="STRING" id="695939.SAMN00790413_04166"/>
<dbReference type="InterPro" id="IPR000160">
    <property type="entry name" value="GGDEF_dom"/>
</dbReference>
<dbReference type="RefSeq" id="WP_084046302.1">
    <property type="nucleotide sequence ID" value="NZ_FWWU01000006.1"/>
</dbReference>
<evidence type="ECO:0000259" key="2">
    <source>
        <dbReference type="PROSITE" id="PS50887"/>
    </source>
</evidence>
<dbReference type="CDD" id="cd01949">
    <property type="entry name" value="GGDEF"/>
    <property type="match status" value="1"/>
</dbReference>
<name>A0A1W1UPX3_9DEIO</name>
<dbReference type="Gene3D" id="3.30.70.270">
    <property type="match status" value="1"/>
</dbReference>
<sequence length="585" mass="63874">MSTPKREETANHAGLTGLPGTSGLPALRAAVIQVEQLCAVEDPAGPLEACAAILQAQAHGRPALEARVRLAYAWGLVEQRPSEARVQIDAAAKQAKIAGDAGLQAHAQCLSGRLAVGQSDAPTTLRCGHQALKLAQAAAVTEHIVHAHSLIGIAHLLVGDHARALVHQEEVLRHLEAVQSPSLKTVLLCDVGASFNDFGTPDDARTFLERALTLVHTHALHFSSILVRENLGRTLLQLGEHAAGTALLQEGLTRAVAGGYTRWEAYIRCTLGEHLVMQGHVDEGYAHLQQAVAASRKGEDPLLTSVTLSTLGRALRHLGQLEKAQVYLRDALRVAQEAALLGPCKLAHQELSGVLAQRQEYRAALQHFQQYHELAMKVQLEESRRHAQLLVLQQDLDREREQSEAQRRVNRELREAHARMQEQAAQLSRLANEDPLTGLANRRQFLSQLAESLTGDQAVAVMLVDVDHFKRINDKYGHPAGDQVLRRLGQILQQHTRVKDVVARIGGEEFAVLLKGTLAAAARTTAERMRAAVAQEAWPILTEGEAVTVSVGVAHSEDGRDERQLMVLGDRRLYRAKHQGRNQVV</sequence>
<dbReference type="FunFam" id="3.30.70.270:FF:000001">
    <property type="entry name" value="Diguanylate cyclase domain protein"/>
    <property type="match status" value="1"/>
</dbReference>
<dbReference type="EMBL" id="FWWU01000006">
    <property type="protein sequence ID" value="SMB82851.1"/>
    <property type="molecule type" value="Genomic_DNA"/>
</dbReference>
<feature type="coiled-coil region" evidence="1">
    <location>
        <begin position="396"/>
        <end position="433"/>
    </location>
</feature>
<evidence type="ECO:0000313" key="4">
    <source>
        <dbReference type="Proteomes" id="UP000192582"/>
    </source>
</evidence>
<dbReference type="GO" id="GO:1902201">
    <property type="term" value="P:negative regulation of bacterial-type flagellum-dependent cell motility"/>
    <property type="evidence" value="ECO:0007669"/>
    <property type="project" value="TreeGrafter"/>
</dbReference>
<proteinExistence type="predicted"/>